<reference evidence="1" key="1">
    <citation type="submission" date="2024-06" db="EMBL/GenBank/DDBJ databases">
        <authorList>
            <person name="Liu X."/>
            <person name="Lenzi L."/>
            <person name="Haldenby T S."/>
            <person name="Uol C."/>
        </authorList>
    </citation>
    <scope>NUCLEOTIDE SEQUENCE</scope>
</reference>
<gene>
    <name evidence="1" type="ORF">CDAUBV1_LOCUS1659</name>
</gene>
<evidence type="ECO:0000313" key="2">
    <source>
        <dbReference type="Proteomes" id="UP001497525"/>
    </source>
</evidence>
<dbReference type="Proteomes" id="UP001497525">
    <property type="component" value="Unassembled WGS sequence"/>
</dbReference>
<organism evidence="1 2">
    <name type="scientific">Calicophoron daubneyi</name>
    <name type="common">Rumen fluke</name>
    <name type="synonym">Paramphistomum daubneyi</name>
    <dbReference type="NCBI Taxonomy" id="300641"/>
    <lineage>
        <taxon>Eukaryota</taxon>
        <taxon>Metazoa</taxon>
        <taxon>Spiralia</taxon>
        <taxon>Lophotrochozoa</taxon>
        <taxon>Platyhelminthes</taxon>
        <taxon>Trematoda</taxon>
        <taxon>Digenea</taxon>
        <taxon>Plagiorchiida</taxon>
        <taxon>Pronocephalata</taxon>
        <taxon>Paramphistomoidea</taxon>
        <taxon>Paramphistomidae</taxon>
        <taxon>Calicophoron</taxon>
    </lineage>
</organism>
<dbReference type="EMBL" id="CAXLJL010000058">
    <property type="protein sequence ID" value="CAL5130239.1"/>
    <property type="molecule type" value="Genomic_DNA"/>
</dbReference>
<comment type="caution">
    <text evidence="1">The sequence shown here is derived from an EMBL/GenBank/DDBJ whole genome shotgun (WGS) entry which is preliminary data.</text>
</comment>
<name>A0AAV2SZ88_CALDB</name>
<evidence type="ECO:0000313" key="1">
    <source>
        <dbReference type="EMBL" id="CAL5130239.1"/>
    </source>
</evidence>
<proteinExistence type="predicted"/>
<protein>
    <submittedName>
        <fullName evidence="1">Uncharacterized protein</fullName>
    </submittedName>
</protein>
<sequence length="124" mass="13920">MLGSFAHLDRVYGGICCSQLGAPQAIHRKMWKLRRQATAPLKCAETLHVFGPVSILQSLQSQTIVLALWLLKDPEHHFVVTARDSSHHLSSCAGDIEEENEVRNVKEWDRRLCYLLAARGLNCG</sequence>
<dbReference type="AlphaFoldDB" id="A0AAV2SZ88"/>
<accession>A0AAV2SZ88</accession>